<organism evidence="2 3">
    <name type="scientific">Aeromicrobium ginsengisoli</name>
    <dbReference type="NCBI Taxonomy" id="363867"/>
    <lineage>
        <taxon>Bacteria</taxon>
        <taxon>Bacillati</taxon>
        <taxon>Actinomycetota</taxon>
        <taxon>Actinomycetes</taxon>
        <taxon>Propionibacteriales</taxon>
        <taxon>Nocardioidaceae</taxon>
        <taxon>Aeromicrobium</taxon>
    </lineage>
</organism>
<dbReference type="OrthoDB" id="9873601at2"/>
<reference evidence="2" key="1">
    <citation type="submission" date="2019-09" db="EMBL/GenBank/DDBJ databases">
        <authorList>
            <person name="Li J."/>
        </authorList>
    </citation>
    <scope>NUCLEOTIDE SEQUENCE [LARGE SCALE GENOMIC DNA]</scope>
    <source>
        <strain evidence="2">JCM 14732</strain>
    </source>
</reference>
<dbReference type="RefSeq" id="WP_149689948.1">
    <property type="nucleotide sequence ID" value="NZ_SDPQ02000003.1"/>
</dbReference>
<dbReference type="InterPro" id="IPR036388">
    <property type="entry name" value="WH-like_DNA-bd_sf"/>
</dbReference>
<dbReference type="GO" id="GO:0003723">
    <property type="term" value="F:RNA binding"/>
    <property type="evidence" value="ECO:0007669"/>
    <property type="project" value="InterPro"/>
</dbReference>
<protein>
    <submittedName>
        <fullName evidence="2">ANTAR domain-containing protein</fullName>
    </submittedName>
</protein>
<keyword evidence="3" id="KW-1185">Reference proteome</keyword>
<dbReference type="Pfam" id="PF03861">
    <property type="entry name" value="ANTAR"/>
    <property type="match status" value="1"/>
</dbReference>
<accession>A0A5M4FBL9</accession>
<dbReference type="PROSITE" id="PS50921">
    <property type="entry name" value="ANTAR"/>
    <property type="match status" value="1"/>
</dbReference>
<name>A0A5M4FBL9_9ACTN</name>
<dbReference type="Gene3D" id="1.10.10.10">
    <property type="entry name" value="Winged helix-like DNA-binding domain superfamily/Winged helix DNA-binding domain"/>
    <property type="match status" value="1"/>
</dbReference>
<evidence type="ECO:0000259" key="1">
    <source>
        <dbReference type="PROSITE" id="PS50921"/>
    </source>
</evidence>
<evidence type="ECO:0000313" key="2">
    <source>
        <dbReference type="EMBL" id="KAA1395282.1"/>
    </source>
</evidence>
<dbReference type="InterPro" id="IPR005561">
    <property type="entry name" value="ANTAR"/>
</dbReference>
<evidence type="ECO:0000313" key="3">
    <source>
        <dbReference type="Proteomes" id="UP000380867"/>
    </source>
</evidence>
<dbReference type="AlphaFoldDB" id="A0A5M4FBL9"/>
<dbReference type="Proteomes" id="UP000380867">
    <property type="component" value="Unassembled WGS sequence"/>
</dbReference>
<proteinExistence type="predicted"/>
<gene>
    <name evidence="2" type="ORF">ESP70_014030</name>
</gene>
<sequence>MAKKRRKLRYEDPVTKLERSARLGGIAGRRLLGRVGRPTRSAHDVESDALVEQAIGLLVDARGLSVDDARNLLIQDAADHGLTMREAAERALGHES</sequence>
<dbReference type="SMART" id="SM01012">
    <property type="entry name" value="ANTAR"/>
    <property type="match status" value="1"/>
</dbReference>
<comment type="caution">
    <text evidence="2">The sequence shown here is derived from an EMBL/GenBank/DDBJ whole genome shotgun (WGS) entry which is preliminary data.</text>
</comment>
<dbReference type="EMBL" id="SDPQ02000003">
    <property type="protein sequence ID" value="KAA1395282.1"/>
    <property type="molecule type" value="Genomic_DNA"/>
</dbReference>
<feature type="domain" description="ANTAR" evidence="1">
    <location>
        <begin position="31"/>
        <end position="92"/>
    </location>
</feature>